<accession>A0A5B0MTA7</accession>
<evidence type="ECO:0000313" key="8">
    <source>
        <dbReference type="Proteomes" id="UP000325313"/>
    </source>
</evidence>
<dbReference type="PANTHER" id="PTHR11931">
    <property type="entry name" value="PHOSPHOGLYCERATE MUTASE"/>
    <property type="match status" value="1"/>
</dbReference>
<feature type="site" description="Transition state stabilizer" evidence="6">
    <location>
        <position position="150"/>
    </location>
</feature>
<keyword evidence="3" id="KW-0324">Glycolysis</keyword>
<dbReference type="InterPro" id="IPR005952">
    <property type="entry name" value="Phosphogly_mut1"/>
</dbReference>
<comment type="similarity">
    <text evidence="1">Belongs to the phosphoglycerate mutase family. BPG-dependent PGAM subfamily.</text>
</comment>
<name>A0A5B0MTA7_PUCGR</name>
<gene>
    <name evidence="7" type="ORF">PGTUg99_023362</name>
</gene>
<dbReference type="Pfam" id="PF00300">
    <property type="entry name" value="His_Phos_1"/>
    <property type="match status" value="1"/>
</dbReference>
<comment type="caution">
    <text evidence="7">The sequence shown here is derived from an EMBL/GenBank/DDBJ whole genome shotgun (WGS) entry which is preliminary data.</text>
</comment>
<organism evidence="7 8">
    <name type="scientific">Puccinia graminis f. sp. tritici</name>
    <dbReference type="NCBI Taxonomy" id="56615"/>
    <lineage>
        <taxon>Eukaryota</taxon>
        <taxon>Fungi</taxon>
        <taxon>Dikarya</taxon>
        <taxon>Basidiomycota</taxon>
        <taxon>Pucciniomycotina</taxon>
        <taxon>Pucciniomycetes</taxon>
        <taxon>Pucciniales</taxon>
        <taxon>Pucciniaceae</taxon>
        <taxon>Puccinia</taxon>
    </lineage>
</organism>
<feature type="binding site" evidence="5">
    <location>
        <position position="48"/>
    </location>
    <ligand>
        <name>substrate</name>
    </ligand>
</feature>
<dbReference type="InterPro" id="IPR029033">
    <property type="entry name" value="His_PPase_superfam"/>
</dbReference>
<evidence type="ECO:0000256" key="5">
    <source>
        <dbReference type="PIRSR" id="PIRSR613078-2"/>
    </source>
</evidence>
<dbReference type="Proteomes" id="UP000325313">
    <property type="component" value="Unassembled WGS sequence"/>
</dbReference>
<evidence type="ECO:0000256" key="1">
    <source>
        <dbReference type="ARBA" id="ARBA00006717"/>
    </source>
</evidence>
<dbReference type="CDD" id="cd07067">
    <property type="entry name" value="HP_PGM_like"/>
    <property type="match status" value="1"/>
</dbReference>
<evidence type="ECO:0000256" key="3">
    <source>
        <dbReference type="ARBA" id="ARBA00023152"/>
    </source>
</evidence>
<reference evidence="7 8" key="1">
    <citation type="submission" date="2019-05" db="EMBL/GenBank/DDBJ databases">
        <title>Emergence of the Ug99 lineage of the wheat stem rust pathogen through somatic hybridization.</title>
        <authorList>
            <person name="Li F."/>
            <person name="Upadhyaya N.M."/>
            <person name="Sperschneider J."/>
            <person name="Matny O."/>
            <person name="Nguyen-Phuc H."/>
            <person name="Mago R."/>
            <person name="Raley C."/>
            <person name="Miller M.E."/>
            <person name="Silverstein K.A.T."/>
            <person name="Henningsen E."/>
            <person name="Hirsch C.D."/>
            <person name="Visser B."/>
            <person name="Pretorius Z.A."/>
            <person name="Steffenson B.J."/>
            <person name="Schwessinger B."/>
            <person name="Dodds P.N."/>
            <person name="Figueroa M."/>
        </authorList>
    </citation>
    <scope>NUCLEOTIDE SEQUENCE [LARGE SCALE GENOMIC DNA]</scope>
    <source>
        <strain evidence="7 8">Ug99</strain>
    </source>
</reference>
<dbReference type="SUPFAM" id="SSF53254">
    <property type="entry name" value="Phosphoglycerate mutase-like"/>
    <property type="match status" value="1"/>
</dbReference>
<proteinExistence type="inferred from homology"/>
<dbReference type="GO" id="GO:0006096">
    <property type="term" value="P:glycolytic process"/>
    <property type="evidence" value="ECO:0007669"/>
    <property type="project" value="UniProtKB-KW"/>
</dbReference>
<evidence type="ECO:0000256" key="2">
    <source>
        <dbReference type="ARBA" id="ARBA00012028"/>
    </source>
</evidence>
<keyword evidence="4" id="KW-0413">Isomerase</keyword>
<evidence type="ECO:0000256" key="6">
    <source>
        <dbReference type="PIRSR" id="PIRSR613078-3"/>
    </source>
</evidence>
<dbReference type="InterPro" id="IPR013078">
    <property type="entry name" value="His_Pase_superF_clade-1"/>
</dbReference>
<sequence length="166" mass="19158">MRIHGKVWTYHTEAKLTAKGRHQAELVGETLKSLGLKFDLAFTSGWIRAQESIEIVLEALDHKYIPLVKAPALNTRSYRSLGGRFKEDFRKEYGDQQVKYWDSTKFHHFPDNRPPEGETLKEGDKRAKAYYNKQIKPEVLAGKTILILIHENPVLCVKISQMHLTL</sequence>
<dbReference type="EC" id="5.4.2.11" evidence="2"/>
<protein>
    <recommendedName>
        <fullName evidence="2">phosphoglycerate mutase (2,3-diphosphoglycerate-dependent)</fullName>
        <ecNumber evidence="2">5.4.2.11</ecNumber>
    </recommendedName>
</protein>
<dbReference type="AlphaFoldDB" id="A0A5B0MTA7"/>
<dbReference type="EMBL" id="VDEP01000442">
    <property type="protein sequence ID" value="KAA1080215.1"/>
    <property type="molecule type" value="Genomic_DNA"/>
</dbReference>
<dbReference type="GO" id="GO:0004619">
    <property type="term" value="F:phosphoglycerate mutase activity"/>
    <property type="evidence" value="ECO:0007669"/>
    <property type="project" value="UniProtKB-EC"/>
</dbReference>
<evidence type="ECO:0000256" key="4">
    <source>
        <dbReference type="ARBA" id="ARBA00023235"/>
    </source>
</evidence>
<dbReference type="Gene3D" id="3.40.50.1240">
    <property type="entry name" value="Phosphoglycerate mutase-like"/>
    <property type="match status" value="1"/>
</dbReference>
<feature type="binding site" evidence="5">
    <location>
        <position position="86"/>
    </location>
    <ligand>
        <name>substrate</name>
    </ligand>
</feature>
<evidence type="ECO:0000313" key="7">
    <source>
        <dbReference type="EMBL" id="KAA1080215.1"/>
    </source>
</evidence>